<evidence type="ECO:0000313" key="4">
    <source>
        <dbReference type="EMBL" id="EMR14366.1"/>
    </source>
</evidence>
<evidence type="ECO:0000259" key="3">
    <source>
        <dbReference type="PROSITE" id="PS50801"/>
    </source>
</evidence>
<evidence type="ECO:0000256" key="1">
    <source>
        <dbReference type="ARBA" id="ARBA00022676"/>
    </source>
</evidence>
<dbReference type="Proteomes" id="UP000012019">
    <property type="component" value="Unassembled WGS sequence"/>
</dbReference>
<evidence type="ECO:0000313" key="5">
    <source>
        <dbReference type="Proteomes" id="UP000012019"/>
    </source>
</evidence>
<reference evidence="4 5" key="1">
    <citation type="journal article" date="2013" name="Genome Announc.">
        <title>Draft Genome Sequence of Methylophaga lonarensis MPLT, a Haloalkaliphilic (Non-Methane-Utilizing) Methylotroph.</title>
        <authorList>
            <person name="Shetty S.A."/>
            <person name="Marathe N.P."/>
            <person name="Munot H."/>
            <person name="Antony C.P."/>
            <person name="Dhotre D.P."/>
            <person name="Murrell J.C."/>
            <person name="Shouche Y.S."/>
        </authorList>
    </citation>
    <scope>NUCLEOTIDE SEQUENCE [LARGE SCALE GENOMIC DNA]</scope>
    <source>
        <strain evidence="4 5">MPL</strain>
    </source>
</reference>
<dbReference type="PATRIC" id="fig|1286106.3.peg.36"/>
<dbReference type="Gene3D" id="3.30.750.24">
    <property type="entry name" value="STAS domain"/>
    <property type="match status" value="1"/>
</dbReference>
<dbReference type="InterPro" id="IPR058548">
    <property type="entry name" value="MlaB-like_STAS"/>
</dbReference>
<dbReference type="NCBIfam" id="TIGR00696">
    <property type="entry name" value="wecG_tagA_cpsF"/>
    <property type="match status" value="1"/>
</dbReference>
<dbReference type="Pfam" id="PF13466">
    <property type="entry name" value="STAS_2"/>
    <property type="match status" value="1"/>
</dbReference>
<dbReference type="GO" id="GO:0016758">
    <property type="term" value="F:hexosyltransferase activity"/>
    <property type="evidence" value="ECO:0007669"/>
    <property type="project" value="TreeGrafter"/>
</dbReference>
<keyword evidence="5" id="KW-1185">Reference proteome</keyword>
<dbReference type="CDD" id="cd06533">
    <property type="entry name" value="Glyco_transf_WecG_TagA"/>
    <property type="match status" value="1"/>
</dbReference>
<protein>
    <submittedName>
        <fullName evidence="4">Glycosyltransferase family 26 domain-containing protein</fullName>
    </submittedName>
</protein>
<dbReference type="InterPro" id="IPR002645">
    <property type="entry name" value="STAS_dom"/>
</dbReference>
<comment type="caution">
    <text evidence="4">The sequence shown here is derived from an EMBL/GenBank/DDBJ whole genome shotgun (WGS) entry which is preliminary data.</text>
</comment>
<dbReference type="eggNOG" id="COG1922">
    <property type="taxonomic scope" value="Bacteria"/>
</dbReference>
<proteinExistence type="predicted"/>
<dbReference type="PROSITE" id="PS50801">
    <property type="entry name" value="STAS"/>
    <property type="match status" value="1"/>
</dbReference>
<dbReference type="InterPro" id="IPR004629">
    <property type="entry name" value="WecG_TagA_CpsF"/>
</dbReference>
<keyword evidence="2 4" id="KW-0808">Transferase</keyword>
<dbReference type="Pfam" id="PF03808">
    <property type="entry name" value="Glyco_tran_WecG"/>
    <property type="match status" value="1"/>
</dbReference>
<dbReference type="PANTHER" id="PTHR34136">
    <property type="match status" value="1"/>
</dbReference>
<accession>M7P4D9</accession>
<dbReference type="AlphaFoldDB" id="M7P4D9"/>
<dbReference type="PANTHER" id="PTHR34136:SF1">
    <property type="entry name" value="UDP-N-ACETYL-D-MANNOSAMINURONIC ACID TRANSFERASE"/>
    <property type="match status" value="1"/>
</dbReference>
<dbReference type="InterPro" id="IPR036513">
    <property type="entry name" value="STAS_dom_sf"/>
</dbReference>
<organism evidence="4 5">
    <name type="scientific">Methylophaga lonarensis MPL</name>
    <dbReference type="NCBI Taxonomy" id="1286106"/>
    <lineage>
        <taxon>Bacteria</taxon>
        <taxon>Pseudomonadati</taxon>
        <taxon>Pseudomonadota</taxon>
        <taxon>Gammaproteobacteria</taxon>
        <taxon>Thiotrichales</taxon>
        <taxon>Piscirickettsiaceae</taxon>
        <taxon>Methylophaga</taxon>
    </lineage>
</organism>
<feature type="domain" description="STAS" evidence="3">
    <location>
        <begin position="292"/>
        <end position="372"/>
    </location>
</feature>
<evidence type="ECO:0000256" key="2">
    <source>
        <dbReference type="ARBA" id="ARBA00022679"/>
    </source>
</evidence>
<name>M7P4D9_9GAMM</name>
<keyword evidence="1" id="KW-0328">Glycosyltransferase</keyword>
<dbReference type="RefSeq" id="WP_009725108.1">
    <property type="nucleotide sequence ID" value="NZ_APHR01000001.1"/>
</dbReference>
<dbReference type="SUPFAM" id="SSF52091">
    <property type="entry name" value="SpoIIaa-like"/>
    <property type="match status" value="1"/>
</dbReference>
<dbReference type="STRING" id="1286106.MPL1_00180"/>
<gene>
    <name evidence="4" type="ORF">MPL1_00180</name>
</gene>
<dbReference type="CDD" id="cd07043">
    <property type="entry name" value="STAS_anti-anti-sigma_factors"/>
    <property type="match status" value="1"/>
</dbReference>
<sequence>MSDISETSTPANTHDAMGFDKTCLLGLPFDCVSMAEAIAAIEHAIDSRSRCFLSTPNLNFAMTAQADPSFYQSVLESDLSVADGMPLVWTSRLMGAGVSVRVAGSDLFARLTETPRAKKIRVFFFGGASGIAEKAHHALNTYSPGAMSCGFYDPGFVDLDAMSKPEVIALINKAEPDFIVVALGAKKGQAWIMQNRDSLNAPVISHLGAVINFVAGEIERAPTAWQKSGLEWLWRIVQEPALWKRYVGDGAKAVWMLLSRILPFLIYRQIFRWSGTAKKALKIELTEHNDRLILSGALDSQGVELLERELAKHFAEREHVTLTLDLKALQYADLRGLAYLVSLSGRVKRSGCSVALVNTSLQLMRLARLAGIPAHFKLTSRNTAERNIQGDKVVD</sequence>
<dbReference type="EMBL" id="APHR01000001">
    <property type="protein sequence ID" value="EMR14366.1"/>
    <property type="molecule type" value="Genomic_DNA"/>
</dbReference>